<protein>
    <submittedName>
        <fullName evidence="7">Uncharacterized protein</fullName>
    </submittedName>
</protein>
<gene>
    <name evidence="7" type="ORF">GCM10010171_57790</name>
</gene>
<comment type="caution">
    <text evidence="7">The sequence shown here is derived from an EMBL/GenBank/DDBJ whole genome shotgun (WGS) entry which is preliminary data.</text>
</comment>
<sequence>MPTPVRPVLRHTGAALRGRDIALWAAGLTFFACLAIVPLLLLGLRGAATLLGHAVVVDGAAALAAALPDEQRAGSAVAAITDAALRAPWPVLAVALIPATFYGEGLRRALDQPAGQAVTGTTGWRGRLGFLPVLAAAPLLLAAPLALAPAIGSLYSAGGWSLALGVVVSFHLDWVLISVALSLVFTVTAPNALPGRAAVAGAFATGAFLTGFLHGFLLFLAIPVDWSVPFAGLAPVGVAAAVALWLYLLHVVLILGYRTTLSAHQAQQPPVRSAYRRSA</sequence>
<keyword evidence="5 6" id="KW-0472">Membrane</keyword>
<accession>A0A918LJB4</accession>
<feature type="transmembrane region" description="Helical" evidence="6">
    <location>
        <begin position="197"/>
        <end position="222"/>
    </location>
</feature>
<feature type="transmembrane region" description="Helical" evidence="6">
    <location>
        <begin position="128"/>
        <end position="148"/>
    </location>
</feature>
<evidence type="ECO:0000313" key="8">
    <source>
        <dbReference type="Proteomes" id="UP000660680"/>
    </source>
</evidence>
<dbReference type="GO" id="GO:0005886">
    <property type="term" value="C:plasma membrane"/>
    <property type="evidence" value="ECO:0007669"/>
    <property type="project" value="UniProtKB-SubCell"/>
</dbReference>
<evidence type="ECO:0000256" key="1">
    <source>
        <dbReference type="ARBA" id="ARBA00004651"/>
    </source>
</evidence>
<proteinExistence type="predicted"/>
<dbReference type="EMBL" id="BMRB01000007">
    <property type="protein sequence ID" value="GGS55063.1"/>
    <property type="molecule type" value="Genomic_DNA"/>
</dbReference>
<evidence type="ECO:0000256" key="4">
    <source>
        <dbReference type="ARBA" id="ARBA00022989"/>
    </source>
</evidence>
<evidence type="ECO:0000256" key="3">
    <source>
        <dbReference type="ARBA" id="ARBA00022692"/>
    </source>
</evidence>
<reference evidence="7" key="2">
    <citation type="submission" date="2020-09" db="EMBL/GenBank/DDBJ databases">
        <authorList>
            <person name="Sun Q."/>
            <person name="Ohkuma M."/>
        </authorList>
    </citation>
    <scope>NUCLEOTIDE SEQUENCE</scope>
    <source>
        <strain evidence="7">JCM 3276</strain>
    </source>
</reference>
<reference evidence="7" key="1">
    <citation type="journal article" date="2014" name="Int. J. Syst. Evol. Microbiol.">
        <title>Complete genome sequence of Corynebacterium casei LMG S-19264T (=DSM 44701T), isolated from a smear-ripened cheese.</title>
        <authorList>
            <consortium name="US DOE Joint Genome Institute (JGI-PGF)"/>
            <person name="Walter F."/>
            <person name="Albersmeier A."/>
            <person name="Kalinowski J."/>
            <person name="Ruckert C."/>
        </authorList>
    </citation>
    <scope>NUCLEOTIDE SEQUENCE</scope>
    <source>
        <strain evidence="7">JCM 3276</strain>
    </source>
</reference>
<feature type="transmembrane region" description="Helical" evidence="6">
    <location>
        <begin position="21"/>
        <end position="41"/>
    </location>
</feature>
<dbReference type="InterPro" id="IPR017039">
    <property type="entry name" value="Virul_fac_BrkB"/>
</dbReference>
<dbReference type="AlphaFoldDB" id="A0A918LJB4"/>
<evidence type="ECO:0000256" key="2">
    <source>
        <dbReference type="ARBA" id="ARBA00022475"/>
    </source>
</evidence>
<dbReference type="PROSITE" id="PS51257">
    <property type="entry name" value="PROKAR_LIPOPROTEIN"/>
    <property type="match status" value="1"/>
</dbReference>
<organism evidence="7 8">
    <name type="scientific">Actinokineospora fastidiosa</name>
    <dbReference type="NCBI Taxonomy" id="1816"/>
    <lineage>
        <taxon>Bacteria</taxon>
        <taxon>Bacillati</taxon>
        <taxon>Actinomycetota</taxon>
        <taxon>Actinomycetes</taxon>
        <taxon>Pseudonocardiales</taxon>
        <taxon>Pseudonocardiaceae</taxon>
        <taxon>Actinokineospora</taxon>
    </lineage>
</organism>
<keyword evidence="2" id="KW-1003">Cell membrane</keyword>
<dbReference type="Pfam" id="PF03631">
    <property type="entry name" value="Virul_fac_BrkB"/>
    <property type="match status" value="1"/>
</dbReference>
<comment type="subcellular location">
    <subcellularLocation>
        <location evidence="1">Cell membrane</location>
        <topology evidence="1">Multi-pass membrane protein</topology>
    </subcellularLocation>
</comment>
<keyword evidence="3 6" id="KW-0812">Transmembrane</keyword>
<keyword evidence="8" id="KW-1185">Reference proteome</keyword>
<evidence type="ECO:0000256" key="5">
    <source>
        <dbReference type="ARBA" id="ARBA00023136"/>
    </source>
</evidence>
<name>A0A918LJB4_9PSEU</name>
<evidence type="ECO:0000256" key="6">
    <source>
        <dbReference type="SAM" id="Phobius"/>
    </source>
</evidence>
<dbReference type="RefSeq" id="WP_189213759.1">
    <property type="nucleotide sequence ID" value="NZ_BMRB01000007.1"/>
</dbReference>
<dbReference type="Proteomes" id="UP000660680">
    <property type="component" value="Unassembled WGS sequence"/>
</dbReference>
<feature type="transmembrane region" description="Helical" evidence="6">
    <location>
        <begin position="234"/>
        <end position="257"/>
    </location>
</feature>
<evidence type="ECO:0000313" key="7">
    <source>
        <dbReference type="EMBL" id="GGS55063.1"/>
    </source>
</evidence>
<keyword evidence="4 6" id="KW-1133">Transmembrane helix</keyword>
<feature type="transmembrane region" description="Helical" evidence="6">
    <location>
        <begin position="160"/>
        <end position="185"/>
    </location>
</feature>